<proteinExistence type="predicted"/>
<accession>A0A392U252</accession>
<dbReference type="EMBL" id="LXQA010697558">
    <property type="protein sequence ID" value="MCI66550.1"/>
    <property type="molecule type" value="Genomic_DNA"/>
</dbReference>
<evidence type="ECO:0000313" key="2">
    <source>
        <dbReference type="Proteomes" id="UP000265520"/>
    </source>
</evidence>
<comment type="caution">
    <text evidence="1">The sequence shown here is derived from an EMBL/GenBank/DDBJ whole genome shotgun (WGS) entry which is preliminary data.</text>
</comment>
<reference evidence="1 2" key="1">
    <citation type="journal article" date="2018" name="Front. Plant Sci.">
        <title>Red Clover (Trifolium pratense) and Zigzag Clover (T. medium) - A Picture of Genomic Similarities and Differences.</title>
        <authorList>
            <person name="Dluhosova J."/>
            <person name="Istvanek J."/>
            <person name="Nedelnik J."/>
            <person name="Repkova J."/>
        </authorList>
    </citation>
    <scope>NUCLEOTIDE SEQUENCE [LARGE SCALE GENOMIC DNA]</scope>
    <source>
        <strain evidence="2">cv. 10/8</strain>
        <tissue evidence="1">Leaf</tissue>
    </source>
</reference>
<dbReference type="Proteomes" id="UP000265520">
    <property type="component" value="Unassembled WGS sequence"/>
</dbReference>
<keyword evidence="2" id="KW-1185">Reference proteome</keyword>
<name>A0A392U252_9FABA</name>
<dbReference type="AlphaFoldDB" id="A0A392U252"/>
<sequence length="65" mass="7151">ATASESWRDMTGYFQVPGEKQRAPSLPLDVAHSATTQEHARLLLLDGRLVQRPSTNKMGFVAIKA</sequence>
<protein>
    <submittedName>
        <fullName evidence="1">Uncharacterized protein</fullName>
    </submittedName>
</protein>
<organism evidence="1 2">
    <name type="scientific">Trifolium medium</name>
    <dbReference type="NCBI Taxonomy" id="97028"/>
    <lineage>
        <taxon>Eukaryota</taxon>
        <taxon>Viridiplantae</taxon>
        <taxon>Streptophyta</taxon>
        <taxon>Embryophyta</taxon>
        <taxon>Tracheophyta</taxon>
        <taxon>Spermatophyta</taxon>
        <taxon>Magnoliopsida</taxon>
        <taxon>eudicotyledons</taxon>
        <taxon>Gunneridae</taxon>
        <taxon>Pentapetalae</taxon>
        <taxon>rosids</taxon>
        <taxon>fabids</taxon>
        <taxon>Fabales</taxon>
        <taxon>Fabaceae</taxon>
        <taxon>Papilionoideae</taxon>
        <taxon>50 kb inversion clade</taxon>
        <taxon>NPAAA clade</taxon>
        <taxon>Hologalegina</taxon>
        <taxon>IRL clade</taxon>
        <taxon>Trifolieae</taxon>
        <taxon>Trifolium</taxon>
    </lineage>
</organism>
<evidence type="ECO:0000313" key="1">
    <source>
        <dbReference type="EMBL" id="MCI66550.1"/>
    </source>
</evidence>
<feature type="non-terminal residue" evidence="1">
    <location>
        <position position="1"/>
    </location>
</feature>